<dbReference type="AlphaFoldDB" id="A0A7G5IHZ3"/>
<dbReference type="InterPro" id="IPR006440">
    <property type="entry name" value="Doc"/>
</dbReference>
<protein>
    <submittedName>
        <fullName evidence="2">Type II toxin-antitoxin system death-on-curing family toxin</fullName>
    </submittedName>
</protein>
<dbReference type="SUPFAM" id="SSF140931">
    <property type="entry name" value="Fic-like"/>
    <property type="match status" value="1"/>
</dbReference>
<organism evidence="2 3">
    <name type="scientific">Sandaracinobacteroides saxicola</name>
    <dbReference type="NCBI Taxonomy" id="2759707"/>
    <lineage>
        <taxon>Bacteria</taxon>
        <taxon>Pseudomonadati</taxon>
        <taxon>Pseudomonadota</taxon>
        <taxon>Alphaproteobacteria</taxon>
        <taxon>Sphingomonadales</taxon>
        <taxon>Sphingosinicellaceae</taxon>
        <taxon>Sandaracinobacteroides</taxon>
    </lineage>
</organism>
<dbReference type="InterPro" id="IPR036597">
    <property type="entry name" value="Fido-like_dom_sf"/>
</dbReference>
<dbReference type="PANTHER" id="PTHR39426">
    <property type="entry name" value="HOMOLOGY TO DEATH-ON-CURING PROTEIN OF PHAGE P1"/>
    <property type="match status" value="1"/>
</dbReference>
<feature type="domain" description="Fido" evidence="1">
    <location>
        <begin position="8"/>
        <end position="127"/>
    </location>
</feature>
<dbReference type="Gene3D" id="1.20.120.1870">
    <property type="entry name" value="Fic/DOC protein, Fido domain"/>
    <property type="match status" value="1"/>
</dbReference>
<name>A0A7G5IHZ3_9SPHN</name>
<dbReference type="Proteomes" id="UP000515292">
    <property type="component" value="Chromosome"/>
</dbReference>
<proteinExistence type="predicted"/>
<accession>A0A7G5IHZ3</accession>
<dbReference type="GO" id="GO:0016301">
    <property type="term" value="F:kinase activity"/>
    <property type="evidence" value="ECO:0007669"/>
    <property type="project" value="InterPro"/>
</dbReference>
<dbReference type="KEGG" id="sand:H3309_00255"/>
<keyword evidence="3" id="KW-1185">Reference proteome</keyword>
<dbReference type="InterPro" id="IPR003812">
    <property type="entry name" value="Fido"/>
</dbReference>
<sequence>MAEAIALPPLQAILDLHRQSIERFGGSHGLRDSGAVEAALARAEQLLAYGGPDVGIHAVAAAVGYSLAKIRHPFVDGNNRVAWFTMFVILRLNGFYLDAREVDATAVVLGVADGSVDEISLVTFLQANSWRVRA</sequence>
<evidence type="ECO:0000259" key="1">
    <source>
        <dbReference type="PROSITE" id="PS51459"/>
    </source>
</evidence>
<gene>
    <name evidence="2" type="ORF">H3309_00255</name>
</gene>
<dbReference type="RefSeq" id="WP_182296393.1">
    <property type="nucleotide sequence ID" value="NZ_CP059851.1"/>
</dbReference>
<dbReference type="Pfam" id="PF02661">
    <property type="entry name" value="Fic"/>
    <property type="match status" value="1"/>
</dbReference>
<dbReference type="PROSITE" id="PS51459">
    <property type="entry name" value="FIDO"/>
    <property type="match status" value="1"/>
</dbReference>
<evidence type="ECO:0000313" key="2">
    <source>
        <dbReference type="EMBL" id="QMW22985.1"/>
    </source>
</evidence>
<evidence type="ECO:0000313" key="3">
    <source>
        <dbReference type="Proteomes" id="UP000515292"/>
    </source>
</evidence>
<dbReference type="NCBIfam" id="TIGR01550">
    <property type="entry name" value="DOC_P1"/>
    <property type="match status" value="1"/>
</dbReference>
<reference evidence="2 3" key="1">
    <citation type="submission" date="2020-07" db="EMBL/GenBank/DDBJ databases">
        <title>Complete genome sequence for Sandaracinobacter sp. M6.</title>
        <authorList>
            <person name="Tang Y."/>
            <person name="Liu Q."/>
            <person name="Guo Z."/>
            <person name="Lei P."/>
            <person name="Huang B."/>
        </authorList>
    </citation>
    <scope>NUCLEOTIDE SEQUENCE [LARGE SCALE GENOMIC DNA]</scope>
    <source>
        <strain evidence="2 3">M6</strain>
    </source>
</reference>
<dbReference type="EMBL" id="CP059851">
    <property type="protein sequence ID" value="QMW22985.1"/>
    <property type="molecule type" value="Genomic_DNA"/>
</dbReference>
<dbReference type="PANTHER" id="PTHR39426:SF1">
    <property type="entry name" value="HOMOLOGY TO DEATH-ON-CURING PROTEIN OF PHAGE P1"/>
    <property type="match status" value="1"/>
</dbReference>
<dbReference type="InterPro" id="IPR053737">
    <property type="entry name" value="Type_II_TA_Toxin"/>
</dbReference>